<protein>
    <submittedName>
        <fullName evidence="1">Uncharacterized protein</fullName>
    </submittedName>
</protein>
<keyword evidence="2" id="KW-1185">Reference proteome</keyword>
<proteinExistence type="predicted"/>
<evidence type="ECO:0000313" key="1">
    <source>
        <dbReference type="EMBL" id="CAI9269759.1"/>
    </source>
</evidence>
<reference evidence="1" key="1">
    <citation type="submission" date="2023-04" db="EMBL/GenBank/DDBJ databases">
        <authorList>
            <person name="Vijverberg K."/>
            <person name="Xiong W."/>
            <person name="Schranz E."/>
        </authorList>
    </citation>
    <scope>NUCLEOTIDE SEQUENCE</scope>
</reference>
<dbReference type="EMBL" id="OX465077">
    <property type="protein sequence ID" value="CAI9269759.1"/>
    <property type="molecule type" value="Genomic_DNA"/>
</dbReference>
<organism evidence="1 2">
    <name type="scientific">Lactuca saligna</name>
    <name type="common">Willowleaf lettuce</name>
    <dbReference type="NCBI Taxonomy" id="75948"/>
    <lineage>
        <taxon>Eukaryota</taxon>
        <taxon>Viridiplantae</taxon>
        <taxon>Streptophyta</taxon>
        <taxon>Embryophyta</taxon>
        <taxon>Tracheophyta</taxon>
        <taxon>Spermatophyta</taxon>
        <taxon>Magnoliopsida</taxon>
        <taxon>eudicotyledons</taxon>
        <taxon>Gunneridae</taxon>
        <taxon>Pentapetalae</taxon>
        <taxon>asterids</taxon>
        <taxon>campanulids</taxon>
        <taxon>Asterales</taxon>
        <taxon>Asteraceae</taxon>
        <taxon>Cichorioideae</taxon>
        <taxon>Cichorieae</taxon>
        <taxon>Lactucinae</taxon>
        <taxon>Lactuca</taxon>
    </lineage>
</organism>
<dbReference type="AlphaFoldDB" id="A0AA35Y737"/>
<evidence type="ECO:0000313" key="2">
    <source>
        <dbReference type="Proteomes" id="UP001177003"/>
    </source>
</evidence>
<gene>
    <name evidence="1" type="ORF">LSALG_LOCUS10112</name>
</gene>
<dbReference type="Proteomes" id="UP001177003">
    <property type="component" value="Chromosome 1"/>
</dbReference>
<accession>A0AA35Y737</accession>
<name>A0AA35Y737_LACSI</name>
<sequence length="153" mass="17708">MFPEWNIDQIRKEAIDNPNLYWLEPRTSFSVKNEVDGQFDFPINAMAFLYQCYDSIRKAPISNKGINKKSFTFYLNNLKSQYGLWSIERIVGLKAGKPMAADGFTNVTLKVYKGHNQTLHELSLDGIPFLNPYDWISLFNIVAKIVVKHEPIF</sequence>